<gene>
    <name evidence="1" type="ORF">SCE1572_20125</name>
</gene>
<reference evidence="1 2" key="1">
    <citation type="journal article" date="2013" name="Sci. Rep.">
        <title>Extraordinary expansion of a Sorangium cellulosum genome from an alkaline milieu.</title>
        <authorList>
            <person name="Han K."/>
            <person name="Li Z.F."/>
            <person name="Peng R."/>
            <person name="Zhu L.P."/>
            <person name="Zhou T."/>
            <person name="Wang L.G."/>
            <person name="Li S.G."/>
            <person name="Zhang X.B."/>
            <person name="Hu W."/>
            <person name="Wu Z.H."/>
            <person name="Qin N."/>
            <person name="Li Y.Z."/>
        </authorList>
    </citation>
    <scope>NUCLEOTIDE SEQUENCE [LARGE SCALE GENOMIC DNA]</scope>
    <source>
        <strain evidence="1 2">So0157-2</strain>
    </source>
</reference>
<dbReference type="EMBL" id="CP003969">
    <property type="protein sequence ID" value="AGP36598.1"/>
    <property type="molecule type" value="Genomic_DNA"/>
</dbReference>
<name>S4Y113_SORCE</name>
<dbReference type="KEGG" id="scu:SCE1572_20125"/>
<dbReference type="Proteomes" id="UP000014803">
    <property type="component" value="Chromosome"/>
</dbReference>
<evidence type="ECO:0000313" key="2">
    <source>
        <dbReference type="Proteomes" id="UP000014803"/>
    </source>
</evidence>
<protein>
    <submittedName>
        <fullName evidence="1">Uncharacterized protein</fullName>
    </submittedName>
</protein>
<sequence length="29" mass="2916">MPPCAIFTIAIRCSGNAAAIAWPNVSSGP</sequence>
<accession>S4Y113</accession>
<organism evidence="1 2">
    <name type="scientific">Sorangium cellulosum So0157-2</name>
    <dbReference type="NCBI Taxonomy" id="1254432"/>
    <lineage>
        <taxon>Bacteria</taxon>
        <taxon>Pseudomonadati</taxon>
        <taxon>Myxococcota</taxon>
        <taxon>Polyangia</taxon>
        <taxon>Polyangiales</taxon>
        <taxon>Polyangiaceae</taxon>
        <taxon>Sorangium</taxon>
    </lineage>
</organism>
<evidence type="ECO:0000313" key="1">
    <source>
        <dbReference type="EMBL" id="AGP36598.1"/>
    </source>
</evidence>
<dbReference type="AlphaFoldDB" id="S4Y113"/>
<proteinExistence type="predicted"/>
<dbReference type="HOGENOM" id="CLU_3410212_0_0_7"/>